<evidence type="ECO:0008006" key="6">
    <source>
        <dbReference type="Google" id="ProtNLM"/>
    </source>
</evidence>
<sequence length="231" mass="24726">MSLAAASGDVSTFRKLLSYPVLDSDFDNARAYGPLSILVAKEDISSVQLFLDKGGEVDEDNHLVHAGRSPLQAAVENGNLALVDLLIHAGANVNTPAADTYGATALQFAAIAGRLGTAKALIGLGADLNAPGAKKGGRTALEGAAEHGRIDMIQYLLIEGAQTTGHGLLQYFRAIKFAQVEGHNAAANLLKGFREWTPKDRELWMLMEPMSKRECEDLSEGEFEEWSSSLE</sequence>
<evidence type="ECO:0000256" key="2">
    <source>
        <dbReference type="ARBA" id="ARBA00023043"/>
    </source>
</evidence>
<reference evidence="4" key="1">
    <citation type="submission" date="2023-02" db="EMBL/GenBank/DDBJ databases">
        <title>Colletotrichum kahawae CIFC_Que2 genome sequencing and assembly.</title>
        <authorList>
            <person name="Baroncelli R."/>
        </authorList>
    </citation>
    <scope>NUCLEOTIDE SEQUENCE</scope>
    <source>
        <strain evidence="4">CIFC_Que2</strain>
    </source>
</reference>
<dbReference type="InterPro" id="IPR036770">
    <property type="entry name" value="Ankyrin_rpt-contain_sf"/>
</dbReference>
<dbReference type="SMART" id="SM00248">
    <property type="entry name" value="ANK"/>
    <property type="match status" value="4"/>
</dbReference>
<evidence type="ECO:0000256" key="3">
    <source>
        <dbReference type="PROSITE-ProRule" id="PRU00023"/>
    </source>
</evidence>
<dbReference type="InterPro" id="IPR002110">
    <property type="entry name" value="Ankyrin_rpt"/>
</dbReference>
<accession>A0AAD9Y826</accession>
<keyword evidence="1" id="KW-0677">Repeat</keyword>
<organism evidence="4 5">
    <name type="scientific">Colletotrichum kahawae</name>
    <name type="common">Coffee berry disease fungus</name>
    <dbReference type="NCBI Taxonomy" id="34407"/>
    <lineage>
        <taxon>Eukaryota</taxon>
        <taxon>Fungi</taxon>
        <taxon>Dikarya</taxon>
        <taxon>Ascomycota</taxon>
        <taxon>Pezizomycotina</taxon>
        <taxon>Sordariomycetes</taxon>
        <taxon>Hypocreomycetidae</taxon>
        <taxon>Glomerellales</taxon>
        <taxon>Glomerellaceae</taxon>
        <taxon>Colletotrichum</taxon>
        <taxon>Colletotrichum gloeosporioides species complex</taxon>
    </lineage>
</organism>
<feature type="repeat" description="ANK" evidence="3">
    <location>
        <begin position="66"/>
        <end position="98"/>
    </location>
</feature>
<dbReference type="PROSITE" id="PS50297">
    <property type="entry name" value="ANK_REP_REGION"/>
    <property type="match status" value="3"/>
</dbReference>
<dbReference type="PROSITE" id="PS50088">
    <property type="entry name" value="ANK_REPEAT"/>
    <property type="match status" value="3"/>
</dbReference>
<feature type="repeat" description="ANK" evidence="3">
    <location>
        <begin position="136"/>
        <end position="162"/>
    </location>
</feature>
<evidence type="ECO:0000313" key="5">
    <source>
        <dbReference type="Proteomes" id="UP001281614"/>
    </source>
</evidence>
<dbReference type="Gene3D" id="1.25.40.20">
    <property type="entry name" value="Ankyrin repeat-containing domain"/>
    <property type="match status" value="1"/>
</dbReference>
<dbReference type="EMBL" id="VYYT01000269">
    <property type="protein sequence ID" value="KAK2750751.1"/>
    <property type="molecule type" value="Genomic_DNA"/>
</dbReference>
<evidence type="ECO:0000256" key="1">
    <source>
        <dbReference type="ARBA" id="ARBA00022737"/>
    </source>
</evidence>
<dbReference type="Pfam" id="PF12796">
    <property type="entry name" value="Ank_2"/>
    <property type="match status" value="2"/>
</dbReference>
<gene>
    <name evidence="4" type="ORF">CKAH01_17921</name>
</gene>
<dbReference type="AlphaFoldDB" id="A0AAD9Y826"/>
<evidence type="ECO:0000313" key="4">
    <source>
        <dbReference type="EMBL" id="KAK2750751.1"/>
    </source>
</evidence>
<feature type="repeat" description="ANK" evidence="3">
    <location>
        <begin position="101"/>
        <end position="133"/>
    </location>
</feature>
<comment type="caution">
    <text evidence="4">The sequence shown here is derived from an EMBL/GenBank/DDBJ whole genome shotgun (WGS) entry which is preliminary data.</text>
</comment>
<keyword evidence="5" id="KW-1185">Reference proteome</keyword>
<keyword evidence="2 3" id="KW-0040">ANK repeat</keyword>
<protein>
    <recommendedName>
        <fullName evidence="6">Ankyrin repeat protein</fullName>
    </recommendedName>
</protein>
<dbReference type="Proteomes" id="UP001281614">
    <property type="component" value="Unassembled WGS sequence"/>
</dbReference>
<name>A0AAD9Y826_COLKA</name>
<proteinExistence type="predicted"/>
<dbReference type="PANTHER" id="PTHR24171">
    <property type="entry name" value="ANKYRIN REPEAT DOMAIN-CONTAINING PROTEIN 39-RELATED"/>
    <property type="match status" value="1"/>
</dbReference>
<dbReference type="SUPFAM" id="SSF48403">
    <property type="entry name" value="Ankyrin repeat"/>
    <property type="match status" value="1"/>
</dbReference>